<keyword evidence="1" id="KW-0472">Membrane</keyword>
<evidence type="ECO:0000313" key="2">
    <source>
        <dbReference type="EMBL" id="KAJ5168347.1"/>
    </source>
</evidence>
<evidence type="ECO:0000313" key="3">
    <source>
        <dbReference type="Proteomes" id="UP001149163"/>
    </source>
</evidence>
<dbReference type="AlphaFoldDB" id="A0A9W9IBD9"/>
<dbReference type="OrthoDB" id="3353407at2759"/>
<dbReference type="Proteomes" id="UP001149163">
    <property type="component" value="Unassembled WGS sequence"/>
</dbReference>
<reference evidence="2" key="1">
    <citation type="submission" date="2022-11" db="EMBL/GenBank/DDBJ databases">
        <authorList>
            <person name="Petersen C."/>
        </authorList>
    </citation>
    <scope>NUCLEOTIDE SEQUENCE</scope>
    <source>
        <strain evidence="2">IBT 26290</strain>
    </source>
</reference>
<dbReference type="Pfam" id="PF11885">
    <property type="entry name" value="DUF3405"/>
    <property type="match status" value="1"/>
</dbReference>
<dbReference type="InterPro" id="IPR021822">
    <property type="entry name" value="DUF3405"/>
</dbReference>
<dbReference type="EMBL" id="JAPQKN010000002">
    <property type="protein sequence ID" value="KAJ5168347.1"/>
    <property type="molecule type" value="Genomic_DNA"/>
</dbReference>
<keyword evidence="1" id="KW-1133">Transmembrane helix</keyword>
<sequence length="697" mass="80711">MDQILTIRSKSPVGFWPRTSLRSRCSMSLRWLGCVVCLLTVFETFTYLVNRPEISLLGEWSPLFRPAVLRPGQYRETVGHSSIGEGPGQDVEVDEMGLWHDQRDERFYLGGTRTLTSAPSLGAAHPDPVIYDPYPTYNSRAWRKKYHGRFEPCLGPRGRDLDRTRFEDMVLVYKGKQIAFPESRFGSHEAIGLDGDICTDRYSRFGAYGYDDDSEEDVPGFTRPPMVHWNEVDWRGLQSLCLERNANRFKPNSAMNQSQPPPLSFELREPPRKVYESEPTTAGVKQYHSRSAVLIRSWQNMLWTPNHREYLRALIMELALHSGGEYEVFLLVHVKDDDLPIFSDAETMSELRESIPPEFRNIALFFNTKLLEAWYPRIPEHSPILQHHQPLQIFSQLYPHFDYYWQFEMDGRHTGNIYHFLDKAISFARQQPRKYLWERNAYFYTPGAHGTWAEFMEMTNSSLTEMSANTIWGPVRGTGIRPMGPEPPDSPPESDNFSWGVGEEADLITFLPIFNPKDTAWTFPDEIWNFKYDRETPRRAGVITMGRYSRRLLDLAHHAQATRGLGLASEMTGSSWSLHHGLKAVYVPHPIYADGQWTPQELARIYNRGSPDNINGGPDSIWNFDHLYDHIMYRLSYMFTTHTAEDLYRRWLGYRTAENEGGKKSTETRFGRHCFPSMFLHTIKNTESRFGPDKAVP</sequence>
<dbReference type="PANTHER" id="PTHR36205">
    <property type="entry name" value="CHROMOSOME 19, WHOLE GENOME SHOTGUN SEQUENCE"/>
    <property type="match status" value="1"/>
</dbReference>
<dbReference type="RefSeq" id="XP_056544808.1">
    <property type="nucleotide sequence ID" value="XM_056686066.1"/>
</dbReference>
<feature type="transmembrane region" description="Helical" evidence="1">
    <location>
        <begin position="28"/>
        <end position="49"/>
    </location>
</feature>
<dbReference type="GeneID" id="81425242"/>
<reference evidence="2" key="2">
    <citation type="journal article" date="2023" name="IMA Fungus">
        <title>Comparative genomic study of the Penicillium genus elucidates a diverse pangenome and 15 lateral gene transfer events.</title>
        <authorList>
            <person name="Petersen C."/>
            <person name="Sorensen T."/>
            <person name="Nielsen M.R."/>
            <person name="Sondergaard T.E."/>
            <person name="Sorensen J.L."/>
            <person name="Fitzpatrick D.A."/>
            <person name="Frisvad J.C."/>
            <person name="Nielsen K.L."/>
        </authorList>
    </citation>
    <scope>NUCLEOTIDE SEQUENCE</scope>
    <source>
        <strain evidence="2">IBT 26290</strain>
    </source>
</reference>
<organism evidence="2 3">
    <name type="scientific">Penicillium canariense</name>
    <dbReference type="NCBI Taxonomy" id="189055"/>
    <lineage>
        <taxon>Eukaryota</taxon>
        <taxon>Fungi</taxon>
        <taxon>Dikarya</taxon>
        <taxon>Ascomycota</taxon>
        <taxon>Pezizomycotina</taxon>
        <taxon>Eurotiomycetes</taxon>
        <taxon>Eurotiomycetidae</taxon>
        <taxon>Eurotiales</taxon>
        <taxon>Aspergillaceae</taxon>
        <taxon>Penicillium</taxon>
    </lineage>
</organism>
<protein>
    <submittedName>
        <fullName evidence="2">Uncharacterized protein</fullName>
    </submittedName>
</protein>
<accession>A0A9W9IBD9</accession>
<proteinExistence type="predicted"/>
<name>A0A9W9IBD9_9EURO</name>
<comment type="caution">
    <text evidence="2">The sequence shown here is derived from an EMBL/GenBank/DDBJ whole genome shotgun (WGS) entry which is preliminary data.</text>
</comment>
<dbReference type="PANTHER" id="PTHR36205:SF4">
    <property type="match status" value="1"/>
</dbReference>
<keyword evidence="1" id="KW-0812">Transmembrane</keyword>
<gene>
    <name evidence="2" type="ORF">N7482_003941</name>
</gene>
<keyword evidence="3" id="KW-1185">Reference proteome</keyword>
<evidence type="ECO:0000256" key="1">
    <source>
        <dbReference type="SAM" id="Phobius"/>
    </source>
</evidence>